<sequence>MRLLARLPAFGSHSGAGPNGLLPAHGHGPESLCGDTTGPVMDLITLVMACAPFVSANTMLAVIHQESRGNPWAINVNGSQRYRKASSYEEAVAESKRLIASGANIDMGLMQINSKTMSSLGLTVERVFDPCTNVYAGGTVLTRNYVQAARTLPSDQAALLAALSAYNTGNYSRGLKNGYVSGVVKAALFGY</sequence>
<organism evidence="2 3">
    <name type="scientific">Trinickia dinghuensis</name>
    <dbReference type="NCBI Taxonomy" id="2291023"/>
    <lineage>
        <taxon>Bacteria</taxon>
        <taxon>Pseudomonadati</taxon>
        <taxon>Pseudomonadota</taxon>
        <taxon>Betaproteobacteria</taxon>
        <taxon>Burkholderiales</taxon>
        <taxon>Burkholderiaceae</taxon>
        <taxon>Trinickia</taxon>
    </lineage>
</organism>
<dbReference type="AlphaFoldDB" id="A0A3D8K0Z1"/>
<dbReference type="CDD" id="cd16892">
    <property type="entry name" value="LT_VirB1-like"/>
    <property type="match status" value="1"/>
</dbReference>
<name>A0A3D8K0Z1_9BURK</name>
<dbReference type="Proteomes" id="UP000256838">
    <property type="component" value="Unassembled WGS sequence"/>
</dbReference>
<keyword evidence="3" id="KW-1185">Reference proteome</keyword>
<dbReference type="EMBL" id="QRGA01000006">
    <property type="protein sequence ID" value="RDU98752.1"/>
    <property type="molecule type" value="Genomic_DNA"/>
</dbReference>
<evidence type="ECO:0000313" key="3">
    <source>
        <dbReference type="Proteomes" id="UP000256838"/>
    </source>
</evidence>
<feature type="domain" description="Transglycosylase SLT" evidence="1">
    <location>
        <begin position="52"/>
        <end position="172"/>
    </location>
</feature>
<dbReference type="InterPro" id="IPR023346">
    <property type="entry name" value="Lysozyme-like_dom_sf"/>
</dbReference>
<protein>
    <submittedName>
        <fullName evidence="2">Conjugal transfer protein</fullName>
    </submittedName>
</protein>
<evidence type="ECO:0000313" key="2">
    <source>
        <dbReference type="EMBL" id="RDU98752.1"/>
    </source>
</evidence>
<dbReference type="InterPro" id="IPR008258">
    <property type="entry name" value="Transglycosylase_SLT_dom_1"/>
</dbReference>
<dbReference type="Pfam" id="PF01464">
    <property type="entry name" value="SLT"/>
    <property type="match status" value="1"/>
</dbReference>
<evidence type="ECO:0000259" key="1">
    <source>
        <dbReference type="Pfam" id="PF01464"/>
    </source>
</evidence>
<accession>A0A3D8K0Z1</accession>
<gene>
    <name evidence="2" type="ORF">DWV00_10815</name>
</gene>
<comment type="caution">
    <text evidence="2">The sequence shown here is derived from an EMBL/GenBank/DDBJ whole genome shotgun (WGS) entry which is preliminary data.</text>
</comment>
<dbReference type="SUPFAM" id="SSF53955">
    <property type="entry name" value="Lysozyme-like"/>
    <property type="match status" value="1"/>
</dbReference>
<reference evidence="2 3" key="1">
    <citation type="submission" date="2018-08" db="EMBL/GenBank/DDBJ databases">
        <title>Paraburkholderia sp. DHOM06 isolated from forest soil.</title>
        <authorList>
            <person name="Gao Z.-H."/>
            <person name="Qiu L.-H."/>
        </authorList>
    </citation>
    <scope>NUCLEOTIDE SEQUENCE [LARGE SCALE GENOMIC DNA]</scope>
    <source>
        <strain evidence="2 3">DHOM06</strain>
    </source>
</reference>
<proteinExistence type="predicted"/>
<dbReference type="Gene3D" id="1.10.530.10">
    <property type="match status" value="1"/>
</dbReference>
<dbReference type="OrthoDB" id="8565485at2"/>